<dbReference type="GO" id="GO:0009073">
    <property type="term" value="P:aromatic amino acid family biosynthetic process"/>
    <property type="evidence" value="ECO:0007669"/>
    <property type="project" value="UniProtKB-KW"/>
</dbReference>
<dbReference type="CDD" id="cd01065">
    <property type="entry name" value="NAD_bind_Shikimate_DH"/>
    <property type="match status" value="1"/>
</dbReference>
<proteinExistence type="predicted"/>
<protein>
    <submittedName>
        <fullName evidence="5">Shikimate dehydrogenase</fullName>
    </submittedName>
</protein>
<evidence type="ECO:0000256" key="1">
    <source>
        <dbReference type="ARBA" id="ARBA00004871"/>
    </source>
</evidence>
<dbReference type="PANTHER" id="PTHR21089">
    <property type="entry name" value="SHIKIMATE DEHYDROGENASE"/>
    <property type="match status" value="1"/>
</dbReference>
<dbReference type="STRING" id="645990.SAMN00120144_0524"/>
<dbReference type="GO" id="GO:0019632">
    <property type="term" value="P:shikimate metabolic process"/>
    <property type="evidence" value="ECO:0007669"/>
    <property type="project" value="TreeGrafter"/>
</dbReference>
<dbReference type="Proteomes" id="UP000192266">
    <property type="component" value="Unassembled WGS sequence"/>
</dbReference>
<dbReference type="InterPro" id="IPR046346">
    <property type="entry name" value="Aminoacid_DH-like_N_sf"/>
</dbReference>
<dbReference type="OrthoDB" id="9792692at2"/>
<evidence type="ECO:0000256" key="3">
    <source>
        <dbReference type="ARBA" id="ARBA00023141"/>
    </source>
</evidence>
<dbReference type="AlphaFoldDB" id="A0A1W1VRQ2"/>
<dbReference type="GO" id="GO:0009423">
    <property type="term" value="P:chorismate biosynthetic process"/>
    <property type="evidence" value="ECO:0007669"/>
    <property type="project" value="TreeGrafter"/>
</dbReference>
<feature type="domain" description="Shikimate dehydrogenase substrate binding N-terminal" evidence="4">
    <location>
        <begin position="6"/>
        <end position="88"/>
    </location>
</feature>
<dbReference type="Pfam" id="PF08501">
    <property type="entry name" value="Shikimate_dh_N"/>
    <property type="match status" value="1"/>
</dbReference>
<reference evidence="5 6" key="1">
    <citation type="submission" date="2017-04" db="EMBL/GenBank/DDBJ databases">
        <authorList>
            <person name="Afonso C.L."/>
            <person name="Miller P.J."/>
            <person name="Scott M.A."/>
            <person name="Spackman E."/>
            <person name="Goraichik I."/>
            <person name="Dimitrov K.M."/>
            <person name="Suarez D.L."/>
            <person name="Swayne D.E."/>
        </authorList>
    </citation>
    <scope>NUCLEOTIDE SEQUENCE [LARGE SCALE GENOMIC DNA]</scope>
    <source>
        <strain evidence="5 6">DSM 11622</strain>
    </source>
</reference>
<dbReference type="EMBL" id="FWWW01000070">
    <property type="protein sequence ID" value="SMB96055.1"/>
    <property type="molecule type" value="Genomic_DNA"/>
</dbReference>
<dbReference type="Gene3D" id="3.40.50.10860">
    <property type="entry name" value="Leucine Dehydrogenase, chain A, domain 1"/>
    <property type="match status" value="1"/>
</dbReference>
<gene>
    <name evidence="5" type="ORF">SAMN00120144_0524</name>
</gene>
<dbReference type="GO" id="GO:0050661">
    <property type="term" value="F:NADP binding"/>
    <property type="evidence" value="ECO:0007669"/>
    <property type="project" value="TreeGrafter"/>
</dbReference>
<dbReference type="GO" id="GO:0005829">
    <property type="term" value="C:cytosol"/>
    <property type="evidence" value="ECO:0007669"/>
    <property type="project" value="TreeGrafter"/>
</dbReference>
<dbReference type="GO" id="GO:0004764">
    <property type="term" value="F:shikimate 3-dehydrogenase (NADP+) activity"/>
    <property type="evidence" value="ECO:0007669"/>
    <property type="project" value="InterPro"/>
</dbReference>
<dbReference type="InterPro" id="IPR036291">
    <property type="entry name" value="NAD(P)-bd_dom_sf"/>
</dbReference>
<keyword evidence="3" id="KW-0057">Aromatic amino acid biosynthesis</keyword>
<dbReference type="Gene3D" id="3.40.50.720">
    <property type="entry name" value="NAD(P)-binding Rossmann-like Domain"/>
    <property type="match status" value="1"/>
</dbReference>
<dbReference type="RefSeq" id="WP_084445815.1">
    <property type="nucleotide sequence ID" value="NZ_FWWW01000070.1"/>
</dbReference>
<dbReference type="SUPFAM" id="SSF51735">
    <property type="entry name" value="NAD(P)-binding Rossmann-fold domains"/>
    <property type="match status" value="1"/>
</dbReference>
<accession>A0A1W1VRQ2</accession>
<keyword evidence="3" id="KW-0028">Amino-acid biosynthesis</keyword>
<sequence>MKEFGLIGKSLVHSFSQTYFTQKFENLGLDDHQYELFELPTISALPELLAQHPNLRGLNVTIPYKEQIWPYLTEISSAAARIGAINVIDCAPDGRYLGHNTDYIGFRESLRDFYPLRGPEARALILGTGGSSKAVEAALRELEIPYWLVSRNPLGAGLTYSDLTPEVLAGHSLIINATPLGTFPQVDACAPIPYAALTPAHYLYDLIYNPSETLFLQKGREAGAQTKNGFEMLCLQAEAAWDIWSK</sequence>
<organism evidence="5 6">
    <name type="scientific">Hymenobacter roseosalivarius DSM 11622</name>
    <dbReference type="NCBI Taxonomy" id="645990"/>
    <lineage>
        <taxon>Bacteria</taxon>
        <taxon>Pseudomonadati</taxon>
        <taxon>Bacteroidota</taxon>
        <taxon>Cytophagia</taxon>
        <taxon>Cytophagales</taxon>
        <taxon>Hymenobacteraceae</taxon>
        <taxon>Hymenobacter</taxon>
    </lineage>
</organism>
<evidence type="ECO:0000313" key="5">
    <source>
        <dbReference type="EMBL" id="SMB96055.1"/>
    </source>
</evidence>
<dbReference type="PANTHER" id="PTHR21089:SF1">
    <property type="entry name" value="BIFUNCTIONAL 3-DEHYDROQUINATE DEHYDRATASE_SHIKIMATE DEHYDROGENASE, CHLOROPLASTIC"/>
    <property type="match status" value="1"/>
</dbReference>
<keyword evidence="6" id="KW-1185">Reference proteome</keyword>
<dbReference type="SUPFAM" id="SSF53223">
    <property type="entry name" value="Aminoacid dehydrogenase-like, N-terminal domain"/>
    <property type="match status" value="1"/>
</dbReference>
<dbReference type="InterPro" id="IPR022893">
    <property type="entry name" value="Shikimate_DH_fam"/>
</dbReference>
<comment type="pathway">
    <text evidence="1">Metabolic intermediate biosynthesis; chorismate biosynthesis; chorismate from D-erythrose 4-phosphate and phosphoenolpyruvate: step 4/7.</text>
</comment>
<keyword evidence="2" id="KW-0560">Oxidoreductase</keyword>
<evidence type="ECO:0000313" key="6">
    <source>
        <dbReference type="Proteomes" id="UP000192266"/>
    </source>
</evidence>
<evidence type="ECO:0000256" key="2">
    <source>
        <dbReference type="ARBA" id="ARBA00023002"/>
    </source>
</evidence>
<dbReference type="InterPro" id="IPR013708">
    <property type="entry name" value="Shikimate_DH-bd_N"/>
</dbReference>
<name>A0A1W1VRQ2_9BACT</name>
<evidence type="ECO:0000259" key="4">
    <source>
        <dbReference type="Pfam" id="PF08501"/>
    </source>
</evidence>